<dbReference type="PANTHER" id="PTHR43143:SF1">
    <property type="entry name" value="SERINE_THREONINE-PROTEIN PHOSPHATASE CPPED1"/>
    <property type="match status" value="1"/>
</dbReference>
<dbReference type="AlphaFoldDB" id="A0A934S2F0"/>
<dbReference type="SUPFAM" id="SSF56300">
    <property type="entry name" value="Metallo-dependent phosphatases"/>
    <property type="match status" value="1"/>
</dbReference>
<dbReference type="Gene3D" id="3.60.21.10">
    <property type="match status" value="1"/>
</dbReference>
<feature type="domain" description="Calcineurin-like phosphoesterase" evidence="1">
    <location>
        <begin position="65"/>
        <end position="247"/>
    </location>
</feature>
<reference evidence="2" key="1">
    <citation type="submission" date="2021-01" db="EMBL/GenBank/DDBJ databases">
        <title>Modified the classification status of verrucomicrobia.</title>
        <authorList>
            <person name="Feng X."/>
        </authorList>
    </citation>
    <scope>NUCLEOTIDE SEQUENCE</scope>
    <source>
        <strain evidence="2">KCTC 13126</strain>
    </source>
</reference>
<dbReference type="InterPro" id="IPR029052">
    <property type="entry name" value="Metallo-depent_PP-like"/>
</dbReference>
<comment type="caution">
    <text evidence="2">The sequence shown here is derived from an EMBL/GenBank/DDBJ whole genome shotgun (WGS) entry which is preliminary data.</text>
</comment>
<proteinExistence type="predicted"/>
<keyword evidence="3" id="KW-1185">Reference proteome</keyword>
<gene>
    <name evidence="2" type="ORF">JIN87_23345</name>
</gene>
<organism evidence="2 3">
    <name type="scientific">Pelagicoccus mobilis</name>
    <dbReference type="NCBI Taxonomy" id="415221"/>
    <lineage>
        <taxon>Bacteria</taxon>
        <taxon>Pseudomonadati</taxon>
        <taxon>Verrucomicrobiota</taxon>
        <taxon>Opitutia</taxon>
        <taxon>Puniceicoccales</taxon>
        <taxon>Pelagicoccaceae</taxon>
        <taxon>Pelagicoccus</taxon>
    </lineage>
</organism>
<evidence type="ECO:0000313" key="3">
    <source>
        <dbReference type="Proteomes" id="UP000617628"/>
    </source>
</evidence>
<dbReference type="Proteomes" id="UP000617628">
    <property type="component" value="Unassembled WGS sequence"/>
</dbReference>
<dbReference type="InterPro" id="IPR004843">
    <property type="entry name" value="Calcineurin-like_PHP"/>
</dbReference>
<dbReference type="InterPro" id="IPR051918">
    <property type="entry name" value="STPP_CPPED1"/>
</dbReference>
<evidence type="ECO:0000313" key="2">
    <source>
        <dbReference type="EMBL" id="MBK1879839.1"/>
    </source>
</evidence>
<protein>
    <submittedName>
        <fullName evidence="2">Metallophosphoesterase</fullName>
    </submittedName>
</protein>
<name>A0A934S2F0_9BACT</name>
<dbReference type="GO" id="GO:0016787">
    <property type="term" value="F:hydrolase activity"/>
    <property type="evidence" value="ECO:0007669"/>
    <property type="project" value="InterPro"/>
</dbReference>
<evidence type="ECO:0000259" key="1">
    <source>
        <dbReference type="Pfam" id="PF00149"/>
    </source>
</evidence>
<accession>A0A934S2F0</accession>
<dbReference type="RefSeq" id="WP_200358103.1">
    <property type="nucleotide sequence ID" value="NZ_JAENIL010000060.1"/>
</dbReference>
<dbReference type="PANTHER" id="PTHR43143">
    <property type="entry name" value="METALLOPHOSPHOESTERASE, CALCINEURIN SUPERFAMILY"/>
    <property type="match status" value="1"/>
</dbReference>
<dbReference type="Pfam" id="PF00149">
    <property type="entry name" value="Metallophos"/>
    <property type="match status" value="1"/>
</dbReference>
<sequence>MKRLFGVIACSILCFAGCQHTRNGTEFSISVDEDAERTPWSHLDFRNDPDNFQFAIVSDRTGGMRPGVFPKALKRLNILEPEFVITVGDLIVAGRQHKDEAVIHEMWDEMETFVSYLDMPFFYLAGNHDNGSPEMANVWRERFGVERYYFTYKNALFLCLNAQDEETFAASIGEEQQEWAKQVLADHLDVRWTFVFIHQPVWMYEDGLEYVEGRDKPRKGREVGWKPIEDALQGRPHTVFAGHVHQYVKYETADPRTNYYSLATTGGGSKLRGRNFGEFDHATWVTMTENGPKIANLLIEGILPDDVNIEDMELFRGMVSMKGEAVKHDPLTIDLTLNFDNQLDVPLQGGLHWDLPVGGPWVVEPFPHHFSLTIGEPLEVKMRLKYTGKAKVIDRLPPLLVDFEDPLGVPYSARIAKKVDLSEYYKSNGIRIPDKK</sequence>
<dbReference type="EMBL" id="JAENIL010000060">
    <property type="protein sequence ID" value="MBK1879839.1"/>
    <property type="molecule type" value="Genomic_DNA"/>
</dbReference>